<reference evidence="2 3" key="1">
    <citation type="journal article" date="2024" name="bioRxiv">
        <title>A reference genome for Trichogramma kaykai: A tiny desert-dwelling parasitoid wasp with competing sex-ratio distorters.</title>
        <authorList>
            <person name="Culotta J."/>
            <person name="Lindsey A.R."/>
        </authorList>
    </citation>
    <scope>NUCLEOTIDE SEQUENCE [LARGE SCALE GENOMIC DNA]</scope>
    <source>
        <strain evidence="2 3">KSX58</strain>
    </source>
</reference>
<name>A0ABD2XBE4_9HYME</name>
<keyword evidence="1" id="KW-0812">Transmembrane</keyword>
<sequence length="66" mass="7615">MAGVYTYCIIQQPHLQTLAVRLISSYLHVHMRIHTQQQRRREKSFAAAVATAIVYVMGFCMFTVNN</sequence>
<organism evidence="2 3">
    <name type="scientific">Trichogramma kaykai</name>
    <dbReference type="NCBI Taxonomy" id="54128"/>
    <lineage>
        <taxon>Eukaryota</taxon>
        <taxon>Metazoa</taxon>
        <taxon>Ecdysozoa</taxon>
        <taxon>Arthropoda</taxon>
        <taxon>Hexapoda</taxon>
        <taxon>Insecta</taxon>
        <taxon>Pterygota</taxon>
        <taxon>Neoptera</taxon>
        <taxon>Endopterygota</taxon>
        <taxon>Hymenoptera</taxon>
        <taxon>Apocrita</taxon>
        <taxon>Proctotrupomorpha</taxon>
        <taxon>Chalcidoidea</taxon>
        <taxon>Trichogrammatidae</taxon>
        <taxon>Trichogramma</taxon>
    </lineage>
</organism>
<dbReference type="Proteomes" id="UP001627154">
    <property type="component" value="Unassembled WGS sequence"/>
</dbReference>
<gene>
    <name evidence="2" type="ORF">TKK_004819</name>
</gene>
<evidence type="ECO:0000313" key="3">
    <source>
        <dbReference type="Proteomes" id="UP001627154"/>
    </source>
</evidence>
<protein>
    <submittedName>
        <fullName evidence="2">Uncharacterized protein</fullName>
    </submittedName>
</protein>
<comment type="caution">
    <text evidence="2">The sequence shown here is derived from an EMBL/GenBank/DDBJ whole genome shotgun (WGS) entry which is preliminary data.</text>
</comment>
<evidence type="ECO:0000313" key="2">
    <source>
        <dbReference type="EMBL" id="KAL3402299.1"/>
    </source>
</evidence>
<evidence type="ECO:0000256" key="1">
    <source>
        <dbReference type="SAM" id="Phobius"/>
    </source>
</evidence>
<dbReference type="AlphaFoldDB" id="A0ABD2XBE4"/>
<keyword evidence="3" id="KW-1185">Reference proteome</keyword>
<proteinExistence type="predicted"/>
<feature type="transmembrane region" description="Helical" evidence="1">
    <location>
        <begin position="45"/>
        <end position="64"/>
    </location>
</feature>
<keyword evidence="1" id="KW-1133">Transmembrane helix</keyword>
<dbReference type="EMBL" id="JBJJXI010000037">
    <property type="protein sequence ID" value="KAL3402299.1"/>
    <property type="molecule type" value="Genomic_DNA"/>
</dbReference>
<keyword evidence="1" id="KW-0472">Membrane</keyword>
<accession>A0ABD2XBE4</accession>